<dbReference type="PIRSF" id="PIRSF001439">
    <property type="entry name" value="CryM"/>
    <property type="match status" value="1"/>
</dbReference>
<dbReference type="GO" id="GO:0016491">
    <property type="term" value="F:oxidoreductase activity"/>
    <property type="evidence" value="ECO:0007669"/>
    <property type="project" value="UniProtKB-ARBA"/>
</dbReference>
<dbReference type="InterPro" id="IPR036291">
    <property type="entry name" value="NAD(P)-bd_dom_sf"/>
</dbReference>
<organism evidence="2 3">
    <name type="scientific">Virgibacillus profundi</name>
    <dbReference type="NCBI Taxonomy" id="2024555"/>
    <lineage>
        <taxon>Bacteria</taxon>
        <taxon>Bacillati</taxon>
        <taxon>Bacillota</taxon>
        <taxon>Bacilli</taxon>
        <taxon>Bacillales</taxon>
        <taxon>Bacillaceae</taxon>
        <taxon>Virgibacillus</taxon>
    </lineage>
</organism>
<dbReference type="SUPFAM" id="SSF51735">
    <property type="entry name" value="NAD(P)-binding Rossmann-fold domains"/>
    <property type="match status" value="1"/>
</dbReference>
<evidence type="ECO:0000313" key="3">
    <source>
        <dbReference type="Proteomes" id="UP000218887"/>
    </source>
</evidence>
<dbReference type="PANTHER" id="PTHR13812:SF19">
    <property type="entry name" value="KETIMINE REDUCTASE MU-CRYSTALLIN"/>
    <property type="match status" value="1"/>
</dbReference>
<evidence type="ECO:0000256" key="1">
    <source>
        <dbReference type="ARBA" id="ARBA00008903"/>
    </source>
</evidence>
<dbReference type="Gene3D" id="3.30.1780.10">
    <property type="entry name" value="ornithine cyclodeaminase, domain 1"/>
    <property type="match status" value="1"/>
</dbReference>
<keyword evidence="3" id="KW-1185">Reference proteome</keyword>
<dbReference type="OrthoDB" id="9792005at2"/>
<dbReference type="EMBL" id="NPOA01000002">
    <property type="protein sequence ID" value="PAV30805.1"/>
    <property type="molecule type" value="Genomic_DNA"/>
</dbReference>
<dbReference type="AlphaFoldDB" id="A0A2A2II67"/>
<protein>
    <submittedName>
        <fullName evidence="2">Ornithine cyclodeaminase</fullName>
    </submittedName>
</protein>
<dbReference type="RefSeq" id="WP_095654135.1">
    <property type="nucleotide sequence ID" value="NZ_NPOA01000002.1"/>
</dbReference>
<evidence type="ECO:0000313" key="2">
    <source>
        <dbReference type="EMBL" id="PAV30805.1"/>
    </source>
</evidence>
<comment type="similarity">
    <text evidence="1">Belongs to the ornithine cyclodeaminase/mu-crystallin family.</text>
</comment>
<dbReference type="InterPro" id="IPR023401">
    <property type="entry name" value="ODC_N"/>
</dbReference>
<proteinExistence type="inferred from homology"/>
<dbReference type="GO" id="GO:0005737">
    <property type="term" value="C:cytoplasm"/>
    <property type="evidence" value="ECO:0007669"/>
    <property type="project" value="TreeGrafter"/>
</dbReference>
<name>A0A2A2II67_9BACI</name>
<dbReference type="GO" id="GO:0019752">
    <property type="term" value="P:carboxylic acid metabolic process"/>
    <property type="evidence" value="ECO:0007669"/>
    <property type="project" value="UniProtKB-ARBA"/>
</dbReference>
<dbReference type="PANTHER" id="PTHR13812">
    <property type="entry name" value="KETIMINE REDUCTASE MU-CRYSTALLIN"/>
    <property type="match status" value="1"/>
</dbReference>
<comment type="caution">
    <text evidence="2">The sequence shown here is derived from an EMBL/GenBank/DDBJ whole genome shotgun (WGS) entry which is preliminary data.</text>
</comment>
<gene>
    <name evidence="2" type="ORF">CIL05_03540</name>
</gene>
<dbReference type="FunFam" id="3.40.50.720:FF:000311">
    <property type="entry name" value="Ornithine cyclodeaminase"/>
    <property type="match status" value="1"/>
</dbReference>
<dbReference type="Pfam" id="PF02423">
    <property type="entry name" value="OCD_Mu_crystall"/>
    <property type="match status" value="1"/>
</dbReference>
<sequence length="327" mass="36048">MLILSESDIQKNYLMKDAISDLKQGLISKKNGLITSPHRTVIDVPKHEASALYMPSADLSQEIASVKVVSIFPENPKKGKPTTQGVLMLTDATTGEHLCMMNASYLTRLRTGALSGIATEKLAKENSRVLGVIGTGAMAFEQVIGVLEVRNMDEIKLFNRTKEKAVKFKEKLIDFGVSQDIEILENVDEVLEKADIICCATRSNEPVFNGELLKAGTHINGVGSYLPTMREVDLTTIQKASKIVVDDLAGIKEEAGELIHADRESEWSFSDIYAELSELSESDHLLRKSDEEITFFKSVGAAYFDLVVAKGIYFKLKELGIGNEMEV</sequence>
<dbReference type="InterPro" id="IPR003462">
    <property type="entry name" value="ODC_Mu_crystall"/>
</dbReference>
<reference evidence="2 3" key="1">
    <citation type="submission" date="2017-08" db="EMBL/GenBank/DDBJ databases">
        <title>Virgibacillus indicus sp. nov. and Virgibacillus profoundi sp. nov, two moderately halophilic bacteria isolated from marine sediment by using the Microfluidic Streak Plate.</title>
        <authorList>
            <person name="Xu B."/>
            <person name="Hu B."/>
            <person name="Wang J."/>
            <person name="Zhu Y."/>
            <person name="Huang L."/>
            <person name="Du W."/>
            <person name="Huang Y."/>
        </authorList>
    </citation>
    <scope>NUCLEOTIDE SEQUENCE [LARGE SCALE GENOMIC DNA]</scope>
    <source>
        <strain evidence="2 3">IO3-P3-H5</strain>
    </source>
</reference>
<accession>A0A2A2II67</accession>
<dbReference type="Proteomes" id="UP000218887">
    <property type="component" value="Unassembled WGS sequence"/>
</dbReference>
<dbReference type="Gene3D" id="3.40.50.720">
    <property type="entry name" value="NAD(P)-binding Rossmann-like Domain"/>
    <property type="match status" value="1"/>
</dbReference>